<organism evidence="2 3">
    <name type="scientific">Gloeomargarita lithophora Alchichica-D10</name>
    <dbReference type="NCBI Taxonomy" id="1188229"/>
    <lineage>
        <taxon>Bacteria</taxon>
        <taxon>Bacillati</taxon>
        <taxon>Cyanobacteriota</taxon>
        <taxon>Cyanophyceae</taxon>
        <taxon>Gloeomargaritales</taxon>
        <taxon>Gloeomargaritaceae</taxon>
        <taxon>Gloeomargarita</taxon>
    </lineage>
</organism>
<gene>
    <name evidence="2" type="ORF">GlitD10_0042</name>
</gene>
<sequence>MLGNPPASHPMFPYLWLSMRVNQWLKLWMPLQAWLNRLEIQDPQLAHRLCRWIPAQCPFQREIWFRGQCLVRIPALCQLNPVYGELMQLRWRALCFLADQCGEDVSFYCH</sequence>
<evidence type="ECO:0000313" key="2">
    <source>
        <dbReference type="EMBL" id="APB32343.1"/>
    </source>
</evidence>
<dbReference type="Pfam" id="PF06967">
    <property type="entry name" value="Mo-nitro_C"/>
    <property type="match status" value="1"/>
</dbReference>
<proteinExistence type="predicted"/>
<dbReference type="KEGG" id="glt:GlitD10_0042"/>
<accession>A0A1J0A8U6</accession>
<dbReference type="AlphaFoldDB" id="A0A1J0A8U6"/>
<evidence type="ECO:0000313" key="3">
    <source>
        <dbReference type="Proteomes" id="UP000180235"/>
    </source>
</evidence>
<name>A0A1J0A8U6_9CYAN</name>
<dbReference type="Proteomes" id="UP000180235">
    <property type="component" value="Chromosome"/>
</dbReference>
<protein>
    <submittedName>
        <fullName evidence="2">Mo-dependent nitrogenase family protein</fullName>
    </submittedName>
</protein>
<evidence type="ECO:0000259" key="1">
    <source>
        <dbReference type="Pfam" id="PF06967"/>
    </source>
</evidence>
<dbReference type="InterPro" id="IPR009717">
    <property type="entry name" value="Mo-dep_Nase_C"/>
</dbReference>
<keyword evidence="3" id="KW-1185">Reference proteome</keyword>
<dbReference type="STRING" id="1188229.GlitD10_0042"/>
<reference evidence="2 3" key="1">
    <citation type="submission" date="2016-10" db="EMBL/GenBank/DDBJ databases">
        <title>Description of Gloeomargarita lithophora gen. nov., sp. nov., a thylakoid-bearing basal-branching cyanobacterium with intracellular carbonates, and proposal for Gloeomargaritales ord. nov.</title>
        <authorList>
            <person name="Moreira D."/>
            <person name="Tavera R."/>
            <person name="Benzerara K."/>
            <person name="Skouri-Panet F."/>
            <person name="Couradeau E."/>
            <person name="Gerard E."/>
            <person name="Loussert C."/>
            <person name="Novelo E."/>
            <person name="Zivanovic Y."/>
            <person name="Lopez-Garcia P."/>
        </authorList>
    </citation>
    <scope>NUCLEOTIDE SEQUENCE [LARGE SCALE GENOMIC DNA]</scope>
    <source>
        <strain evidence="2 3">D10</strain>
    </source>
</reference>
<dbReference type="OrthoDB" id="516441at2"/>
<feature type="domain" description="Mo-dependent nitrogenase C-terminal" evidence="1">
    <location>
        <begin position="29"/>
        <end position="109"/>
    </location>
</feature>
<dbReference type="EMBL" id="CP017675">
    <property type="protein sequence ID" value="APB32343.1"/>
    <property type="molecule type" value="Genomic_DNA"/>
</dbReference>